<reference evidence="1 2" key="1">
    <citation type="submission" date="2023-10" db="EMBL/GenBank/DDBJ databases">
        <authorList>
            <person name="Botero Cardona J."/>
        </authorList>
    </citation>
    <scope>NUCLEOTIDE SEQUENCE [LARGE SCALE GENOMIC DNA]</scope>
    <source>
        <strain evidence="1 2">R-54839</strain>
    </source>
</reference>
<sequence>MVSYLVYQPWTMPQEEKINPYCKNPQGILFDIAHNGRLNLHKGDFIIFITKRTKKEPHSWFCHLIFKVKEVLPWVFVDYSKSKKARQYHFNRLDAADKEERGCLTTAISTIDNQTFQPQQLSANGHYIPLEVTGTLKLFPAIKEWLANRLEQHHSFKITNHQHVEQLVHMIQMRAKNYGRVRYHQELMTAESLLND</sequence>
<dbReference type="RefSeq" id="WP_187753500.1">
    <property type="nucleotide sequence ID" value="NZ_CAUZLK010000002.1"/>
</dbReference>
<evidence type="ECO:0000313" key="1">
    <source>
        <dbReference type="EMBL" id="CAK1244810.1"/>
    </source>
</evidence>
<accession>A0ABM9MWA1</accession>
<evidence type="ECO:0000313" key="2">
    <source>
        <dbReference type="Proteomes" id="UP001314261"/>
    </source>
</evidence>
<keyword evidence="2" id="KW-1185">Reference proteome</keyword>
<name>A0ABM9MWA1_9LACO</name>
<protein>
    <submittedName>
        <fullName evidence="1">Uncharacterized protein</fullName>
    </submittedName>
</protein>
<gene>
    <name evidence="1" type="ORF">R54839_PPFHFPJH_01066</name>
</gene>
<dbReference type="Proteomes" id="UP001314261">
    <property type="component" value="Unassembled WGS sequence"/>
</dbReference>
<dbReference type="EMBL" id="CAUZLR010000006">
    <property type="protein sequence ID" value="CAK1244810.1"/>
    <property type="molecule type" value="Genomic_DNA"/>
</dbReference>
<organism evidence="1 2">
    <name type="scientific">Fructobacillus fructosus</name>
    <dbReference type="NCBI Taxonomy" id="1631"/>
    <lineage>
        <taxon>Bacteria</taxon>
        <taxon>Bacillati</taxon>
        <taxon>Bacillota</taxon>
        <taxon>Bacilli</taxon>
        <taxon>Lactobacillales</taxon>
        <taxon>Lactobacillaceae</taxon>
        <taxon>Fructobacillus</taxon>
    </lineage>
</organism>
<comment type="caution">
    <text evidence="1">The sequence shown here is derived from an EMBL/GenBank/DDBJ whole genome shotgun (WGS) entry which is preliminary data.</text>
</comment>
<proteinExistence type="predicted"/>